<gene>
    <name evidence="2" type="ORF">LY28_01628</name>
</gene>
<dbReference type="RefSeq" id="WP_110461791.1">
    <property type="nucleotide sequence ID" value="NZ_QKMR01000008.1"/>
</dbReference>
<sequence>MSKVKAVRILVIAIAAVFIIQAGYTGYSKLGIYLAQKQAAEVAGESSQEENNNFTAPAAKADNQLKDGTDTEISQEILELIKASDPAGYEKNKENYINLLKNLNVHTIFKNEIERLIKEGCKLPDILTAYSYLNDSYGSIGNLEKLVKAKESGEGWADIFKAYNKSNPGFKPKSFDSKYLEELLNLSGIDEDSIMIADRVSQNAKADFKDVISKKTEGLSWRLIKAQYGIANGQEKSPRLSLTREQLTKYTKQAGLSEEEVVKALTIAQKLGKSADNILKSIKQGLSEEEIYASAYEEKYY</sequence>
<name>A0A318XMJ4_9FIRM</name>
<organism evidence="2 3">
    <name type="scientific">Ruminiclostridium sufflavum DSM 19573</name>
    <dbReference type="NCBI Taxonomy" id="1121337"/>
    <lineage>
        <taxon>Bacteria</taxon>
        <taxon>Bacillati</taxon>
        <taxon>Bacillota</taxon>
        <taxon>Clostridia</taxon>
        <taxon>Eubacteriales</taxon>
        <taxon>Oscillospiraceae</taxon>
        <taxon>Ruminiclostridium</taxon>
    </lineage>
</organism>
<reference evidence="2 3" key="1">
    <citation type="submission" date="2018-06" db="EMBL/GenBank/DDBJ databases">
        <title>Genomic Encyclopedia of Type Strains, Phase I: the one thousand microbial genomes (KMG-I) project.</title>
        <authorList>
            <person name="Kyrpides N."/>
        </authorList>
    </citation>
    <scope>NUCLEOTIDE SEQUENCE [LARGE SCALE GENOMIC DNA]</scope>
    <source>
        <strain evidence="2 3">DSM 19573</strain>
    </source>
</reference>
<evidence type="ECO:0000313" key="2">
    <source>
        <dbReference type="EMBL" id="PYG87918.1"/>
    </source>
</evidence>
<protein>
    <submittedName>
        <fullName evidence="2">Uncharacterized protein</fullName>
    </submittedName>
</protein>
<dbReference type="OrthoDB" id="1738938at2"/>
<dbReference type="AlphaFoldDB" id="A0A318XMJ4"/>
<keyword evidence="1" id="KW-1133">Transmembrane helix</keyword>
<proteinExistence type="predicted"/>
<keyword evidence="1" id="KW-0812">Transmembrane</keyword>
<comment type="caution">
    <text evidence="2">The sequence shown here is derived from an EMBL/GenBank/DDBJ whole genome shotgun (WGS) entry which is preliminary data.</text>
</comment>
<keyword evidence="1" id="KW-0472">Membrane</keyword>
<dbReference type="Proteomes" id="UP000248132">
    <property type="component" value="Unassembled WGS sequence"/>
</dbReference>
<keyword evidence="3" id="KW-1185">Reference proteome</keyword>
<accession>A0A318XMJ4</accession>
<feature type="transmembrane region" description="Helical" evidence="1">
    <location>
        <begin position="6"/>
        <end position="27"/>
    </location>
</feature>
<evidence type="ECO:0000256" key="1">
    <source>
        <dbReference type="SAM" id="Phobius"/>
    </source>
</evidence>
<dbReference type="EMBL" id="QKMR01000008">
    <property type="protein sequence ID" value="PYG87918.1"/>
    <property type="molecule type" value="Genomic_DNA"/>
</dbReference>
<evidence type="ECO:0000313" key="3">
    <source>
        <dbReference type="Proteomes" id="UP000248132"/>
    </source>
</evidence>